<sequence length="132" mass="15213">MGSNTSNSTTTTTTATSKDSSESSDNSAPPTQPARRGPVTDRSKVNYVPQSNDPSSFQYYPDDPENPVNKYKFALKGDSQYYDPCEESSKLSFQCLERNSYDRTKCQDYFDAYRECKKQWLTARRNNRQQWE</sequence>
<dbReference type="PANTHER" id="PTHR46811">
    <property type="entry name" value="COILED-COIL-HELIX-COILED-COIL-HELIX DOMAIN-CONTAINING PROTEIN 7"/>
    <property type="match status" value="1"/>
</dbReference>
<evidence type="ECO:0000256" key="4">
    <source>
        <dbReference type="ARBA" id="ARBA00023157"/>
    </source>
</evidence>
<dbReference type="AlphaFoldDB" id="A0AA35JAA1"/>
<dbReference type="InterPro" id="IPR051040">
    <property type="entry name" value="COX23"/>
</dbReference>
<dbReference type="EMBL" id="OX365926">
    <property type="protein sequence ID" value="CAI4051884.1"/>
    <property type="molecule type" value="Genomic_DNA"/>
</dbReference>
<dbReference type="InterPro" id="IPR009069">
    <property type="entry name" value="Cys_alpha_HP_mot_SF"/>
</dbReference>
<dbReference type="Pfam" id="PF06747">
    <property type="entry name" value="CHCH"/>
    <property type="match status" value="1"/>
</dbReference>
<keyword evidence="4" id="KW-1015">Disulfide bond</keyword>
<feature type="region of interest" description="Disordered" evidence="7">
    <location>
        <begin position="1"/>
        <end position="66"/>
    </location>
</feature>
<dbReference type="InterPro" id="IPR010625">
    <property type="entry name" value="CHCH"/>
</dbReference>
<evidence type="ECO:0000313" key="10">
    <source>
        <dbReference type="Proteomes" id="UP001162090"/>
    </source>
</evidence>
<evidence type="ECO:0000256" key="7">
    <source>
        <dbReference type="SAM" id="MobiDB-lite"/>
    </source>
</evidence>
<comment type="subcellular location">
    <subcellularLocation>
        <location evidence="2">Mitochondrion intermembrane space</location>
    </subcellularLocation>
</comment>
<accession>A0AA35JAA1</accession>
<evidence type="ECO:0000256" key="2">
    <source>
        <dbReference type="ARBA" id="ARBA00004569"/>
    </source>
</evidence>
<gene>
    <name evidence="9" type="primary">SUVC15G2740</name>
    <name evidence="9" type="ORF">SUVC_15G2740</name>
</gene>
<dbReference type="SUPFAM" id="SSF47072">
    <property type="entry name" value="Cysteine alpha-hairpin motif"/>
    <property type="match status" value="1"/>
</dbReference>
<reference evidence="9" key="1">
    <citation type="submission" date="2022-10" db="EMBL/GenBank/DDBJ databases">
        <authorList>
            <person name="Byrne P K."/>
        </authorList>
    </citation>
    <scope>NUCLEOTIDE SEQUENCE</scope>
    <source>
        <strain evidence="9">CBS7001</strain>
    </source>
</reference>
<feature type="compositionally biased region" description="Low complexity" evidence="7">
    <location>
        <begin position="1"/>
        <end position="29"/>
    </location>
</feature>
<dbReference type="GO" id="GO:0033108">
    <property type="term" value="P:mitochondrial respiratory chain complex assembly"/>
    <property type="evidence" value="ECO:0007669"/>
    <property type="project" value="TreeGrafter"/>
</dbReference>
<organism evidence="9 10">
    <name type="scientific">Saccharomyces uvarum</name>
    <name type="common">Yeast</name>
    <name type="synonym">Saccharomyces bayanus var. uvarum</name>
    <dbReference type="NCBI Taxonomy" id="230603"/>
    <lineage>
        <taxon>Eukaryota</taxon>
        <taxon>Fungi</taxon>
        <taxon>Dikarya</taxon>
        <taxon>Ascomycota</taxon>
        <taxon>Saccharomycotina</taxon>
        <taxon>Saccharomycetes</taxon>
        <taxon>Saccharomycetales</taxon>
        <taxon>Saccharomycetaceae</taxon>
        <taxon>Saccharomyces</taxon>
    </lineage>
</organism>
<evidence type="ECO:0000256" key="6">
    <source>
        <dbReference type="ARBA" id="ARBA00041104"/>
    </source>
</evidence>
<protein>
    <recommendedName>
        <fullName evidence="6">Cytochrome c oxidase-assembly factor COX23, mitochondrial</fullName>
    </recommendedName>
</protein>
<dbReference type="PANTHER" id="PTHR46811:SF1">
    <property type="entry name" value="COILED-COIL-HELIX-COILED-COIL-HELIX DOMAIN-CONTAINING PROTEIN 7"/>
    <property type="match status" value="1"/>
</dbReference>
<evidence type="ECO:0000256" key="1">
    <source>
        <dbReference type="ARBA" id="ARBA00003875"/>
    </source>
</evidence>
<comment type="similarity">
    <text evidence="5">Belongs to the COX23 family.</text>
</comment>
<feature type="domain" description="CHCH" evidence="8">
    <location>
        <begin position="85"/>
        <end position="119"/>
    </location>
</feature>
<keyword evidence="3" id="KW-0496">Mitochondrion</keyword>
<name>A0AA35JAA1_SACUV</name>
<evidence type="ECO:0000256" key="3">
    <source>
        <dbReference type="ARBA" id="ARBA00023128"/>
    </source>
</evidence>
<dbReference type="PROSITE" id="PS51808">
    <property type="entry name" value="CHCH"/>
    <property type="match status" value="1"/>
</dbReference>
<evidence type="ECO:0000313" key="9">
    <source>
        <dbReference type="EMBL" id="CAI4051884.1"/>
    </source>
</evidence>
<comment type="function">
    <text evidence="1">Required for the assembly of cytochrome c oxidase.</text>
</comment>
<dbReference type="GO" id="GO:0005758">
    <property type="term" value="C:mitochondrial intermembrane space"/>
    <property type="evidence" value="ECO:0007669"/>
    <property type="project" value="UniProtKB-SubCell"/>
</dbReference>
<feature type="compositionally biased region" description="Polar residues" evidence="7">
    <location>
        <begin position="48"/>
        <end position="58"/>
    </location>
</feature>
<evidence type="ECO:0000256" key="5">
    <source>
        <dbReference type="ARBA" id="ARBA00038264"/>
    </source>
</evidence>
<evidence type="ECO:0000259" key="8">
    <source>
        <dbReference type="Pfam" id="PF06747"/>
    </source>
</evidence>
<dbReference type="Gene3D" id="1.10.287.1130">
    <property type="entry name" value="CytochromE C oxidase copper chaperone"/>
    <property type="match status" value="1"/>
</dbReference>
<proteinExistence type="inferred from homology"/>
<dbReference type="Proteomes" id="UP001162090">
    <property type="component" value="Chromosome 15"/>
</dbReference>